<keyword evidence="3" id="KW-1185">Reference proteome</keyword>
<feature type="domain" description="Metallo-beta-lactamase" evidence="1">
    <location>
        <begin position="62"/>
        <end position="248"/>
    </location>
</feature>
<dbReference type="PANTHER" id="PTHR15032">
    <property type="entry name" value="N-ACYL-PHOSPHATIDYLETHANOLAMINE-HYDROLYZING PHOSPHOLIPASE D"/>
    <property type="match status" value="1"/>
</dbReference>
<dbReference type="PIRSF" id="PIRSF038896">
    <property type="entry name" value="NAPE-PLD"/>
    <property type="match status" value="1"/>
</dbReference>
<dbReference type="KEGG" id="tmai:FVE67_06100"/>
<accession>A0A6H1WT89</accession>
<evidence type="ECO:0000259" key="1">
    <source>
        <dbReference type="Pfam" id="PF12706"/>
    </source>
</evidence>
<dbReference type="SUPFAM" id="SSF56281">
    <property type="entry name" value="Metallo-hydrolase/oxidoreductase"/>
    <property type="match status" value="1"/>
</dbReference>
<proteinExistence type="predicted"/>
<reference evidence="2 3" key="1">
    <citation type="submission" date="2019-08" db="EMBL/GenBank/DDBJ databases">
        <title>Complete genome sequence of Thermosulfurimonas marina SU872T, an anaerobic thermophilic chemolithoautotrophic bacterium isolated from a shallow marine hydrothermal vent.</title>
        <authorList>
            <person name="Allioux M."/>
            <person name="Jebbar M."/>
            <person name="Slobodkina G."/>
            <person name="Slobodkin A."/>
            <person name="Moalic Y."/>
            <person name="Frolova A."/>
            <person name="Shao Z."/>
            <person name="Alain K."/>
        </authorList>
    </citation>
    <scope>NUCLEOTIDE SEQUENCE [LARGE SCALE GENOMIC DNA]</scope>
    <source>
        <strain evidence="2 3">SU872</strain>
    </source>
</reference>
<dbReference type="EMBL" id="CP042909">
    <property type="protein sequence ID" value="QJA06402.1"/>
    <property type="molecule type" value="Genomic_DNA"/>
</dbReference>
<name>A0A6H1WT89_9BACT</name>
<protein>
    <recommendedName>
        <fullName evidence="1">Metallo-beta-lactamase domain-containing protein</fullName>
    </recommendedName>
</protein>
<dbReference type="InterPro" id="IPR024884">
    <property type="entry name" value="NAPE-PLD"/>
</dbReference>
<dbReference type="PANTHER" id="PTHR15032:SF4">
    <property type="entry name" value="N-ACYL-PHOSPHATIDYLETHANOLAMINE-HYDROLYZING PHOSPHOLIPASE D"/>
    <property type="match status" value="1"/>
</dbReference>
<evidence type="ECO:0000313" key="2">
    <source>
        <dbReference type="EMBL" id="QJA06402.1"/>
    </source>
</evidence>
<organism evidence="2 3">
    <name type="scientific">Thermosulfurimonas marina</name>
    <dbReference type="NCBI Taxonomy" id="2047767"/>
    <lineage>
        <taxon>Bacteria</taxon>
        <taxon>Pseudomonadati</taxon>
        <taxon>Thermodesulfobacteriota</taxon>
        <taxon>Thermodesulfobacteria</taxon>
        <taxon>Thermodesulfobacteriales</taxon>
        <taxon>Thermodesulfobacteriaceae</taxon>
        <taxon>Thermosulfurimonas</taxon>
    </lineage>
</organism>
<dbReference type="Proteomes" id="UP000501253">
    <property type="component" value="Chromosome"/>
</dbReference>
<dbReference type="AlphaFoldDB" id="A0A6H1WT89"/>
<dbReference type="InterPro" id="IPR036866">
    <property type="entry name" value="RibonucZ/Hydroxyglut_hydro"/>
</dbReference>
<dbReference type="RefSeq" id="WP_168719752.1">
    <property type="nucleotide sequence ID" value="NZ_CP042909.1"/>
</dbReference>
<dbReference type="GO" id="GO:0005737">
    <property type="term" value="C:cytoplasm"/>
    <property type="evidence" value="ECO:0007669"/>
    <property type="project" value="TreeGrafter"/>
</dbReference>
<dbReference type="InterPro" id="IPR001279">
    <property type="entry name" value="Metallo-B-lactamas"/>
</dbReference>
<gene>
    <name evidence="2" type="ORF">FVE67_06100</name>
</gene>
<dbReference type="GO" id="GO:0008270">
    <property type="term" value="F:zinc ion binding"/>
    <property type="evidence" value="ECO:0007669"/>
    <property type="project" value="InterPro"/>
</dbReference>
<sequence length="287" mass="32577">MEAERPLLMEIFRWKVTRFIENRVPRIFELPVRELSPEELLEGDRVVFLGHGTVWLQVGDRALLFDPIFGPIGGVVRRRTPPPLSPEDLPRPDLVLISHAHLDHLDRASLRGLSPGFRVICGLGAGRYLEGYAVTELDWLDEVRTSGIRIVALPAQHWSQRTLFDHNRALWASYLVEIEGLRVFYGGDTGYFEGFREIGEEYGPFDLAFLPCGAYEPRELMAPFHLNPEEAVRAARDLRARLALPIHWGAYALGDEPPEAPPRLFAEEARKEGLTARVLFPGEILRL</sequence>
<dbReference type="GO" id="GO:0070290">
    <property type="term" value="F:N-acylphosphatidylethanolamine-specific phospholipase D activity"/>
    <property type="evidence" value="ECO:0007669"/>
    <property type="project" value="InterPro"/>
</dbReference>
<dbReference type="Gene3D" id="3.60.15.10">
    <property type="entry name" value="Ribonuclease Z/Hydroxyacylglutathione hydrolase-like"/>
    <property type="match status" value="1"/>
</dbReference>
<dbReference type="Pfam" id="PF12706">
    <property type="entry name" value="Lactamase_B_2"/>
    <property type="match status" value="1"/>
</dbReference>
<evidence type="ECO:0000313" key="3">
    <source>
        <dbReference type="Proteomes" id="UP000501253"/>
    </source>
</evidence>